<dbReference type="AlphaFoldDB" id="A0AAV4XZG0"/>
<evidence type="ECO:0000313" key="2">
    <source>
        <dbReference type="Proteomes" id="UP001054945"/>
    </source>
</evidence>
<name>A0AAV4XZG0_CAEEX</name>
<gene>
    <name evidence="1" type="ORF">CEXT_542571</name>
</gene>
<proteinExistence type="predicted"/>
<dbReference type="Proteomes" id="UP001054945">
    <property type="component" value="Unassembled WGS sequence"/>
</dbReference>
<accession>A0AAV4XZG0</accession>
<dbReference type="EMBL" id="BPLR01018400">
    <property type="protein sequence ID" value="GIY99243.1"/>
    <property type="molecule type" value="Genomic_DNA"/>
</dbReference>
<organism evidence="1 2">
    <name type="scientific">Caerostris extrusa</name>
    <name type="common">Bark spider</name>
    <name type="synonym">Caerostris bankana</name>
    <dbReference type="NCBI Taxonomy" id="172846"/>
    <lineage>
        <taxon>Eukaryota</taxon>
        <taxon>Metazoa</taxon>
        <taxon>Ecdysozoa</taxon>
        <taxon>Arthropoda</taxon>
        <taxon>Chelicerata</taxon>
        <taxon>Arachnida</taxon>
        <taxon>Araneae</taxon>
        <taxon>Araneomorphae</taxon>
        <taxon>Entelegynae</taxon>
        <taxon>Araneoidea</taxon>
        <taxon>Araneidae</taxon>
        <taxon>Caerostris</taxon>
    </lineage>
</organism>
<protein>
    <submittedName>
        <fullName evidence="1">Uncharacterized protein</fullName>
    </submittedName>
</protein>
<reference evidence="1 2" key="1">
    <citation type="submission" date="2021-06" db="EMBL/GenBank/DDBJ databases">
        <title>Caerostris extrusa draft genome.</title>
        <authorList>
            <person name="Kono N."/>
            <person name="Arakawa K."/>
        </authorList>
    </citation>
    <scope>NUCLEOTIDE SEQUENCE [LARGE SCALE GENOMIC DNA]</scope>
</reference>
<evidence type="ECO:0000313" key="1">
    <source>
        <dbReference type="EMBL" id="GIY99243.1"/>
    </source>
</evidence>
<sequence length="102" mass="11835">MSEFGIVIRGDCFYEPKLVGKARIGLARCGYAGNECSCDCYSREAAFMNPLASEKLQFESKTWMTEDNNRFEYSIFRYTRAIPNNCKMAQRNDPLREMKCFV</sequence>
<keyword evidence="2" id="KW-1185">Reference proteome</keyword>
<comment type="caution">
    <text evidence="1">The sequence shown here is derived from an EMBL/GenBank/DDBJ whole genome shotgun (WGS) entry which is preliminary data.</text>
</comment>